<dbReference type="CDD" id="cd00525">
    <property type="entry name" value="AE_Prim_S_like"/>
    <property type="match status" value="1"/>
</dbReference>
<evidence type="ECO:0000313" key="1">
    <source>
        <dbReference type="EMBL" id="GAA4061181.1"/>
    </source>
</evidence>
<evidence type="ECO:0000313" key="2">
    <source>
        <dbReference type="Proteomes" id="UP001501734"/>
    </source>
</evidence>
<dbReference type="Proteomes" id="UP001501734">
    <property type="component" value="Unassembled WGS sequence"/>
</dbReference>
<sequence>MFSVSDIENIPAEMKEHDIFCCWKEEKRNGKKTKVPYNARTGSRASSNDLSTFSSYDEAVKVMHNSTGLYFIVSHDICAVDLDDCVNEARELNEIAQNVIEYFPNSYIEKSPSGNGLHIYFKVSNFDYDTDIYYINNRKLKIDVKESKTAQETVYQKLKRRIENDAKQASHQALHCVHHSENKSTSSS</sequence>
<gene>
    <name evidence="1" type="ORF">GCM10022410_05290</name>
</gene>
<evidence type="ECO:0008006" key="3">
    <source>
        <dbReference type="Google" id="ProtNLM"/>
    </source>
</evidence>
<dbReference type="EMBL" id="BAABDL010000024">
    <property type="protein sequence ID" value="GAA4061181.1"/>
    <property type="molecule type" value="Genomic_DNA"/>
</dbReference>
<keyword evidence="2" id="KW-1185">Reference proteome</keyword>
<name>A0ABP7V7J4_9BACI</name>
<accession>A0ABP7V7J4</accession>
<proteinExistence type="predicted"/>
<organism evidence="1 2">
    <name type="scientific">Amphibacillus indicireducens</name>
    <dbReference type="NCBI Taxonomy" id="1076330"/>
    <lineage>
        <taxon>Bacteria</taxon>
        <taxon>Bacillati</taxon>
        <taxon>Bacillota</taxon>
        <taxon>Bacilli</taxon>
        <taxon>Bacillales</taxon>
        <taxon>Bacillaceae</taxon>
        <taxon>Amphibacillus</taxon>
    </lineage>
</organism>
<comment type="caution">
    <text evidence="1">The sequence shown here is derived from an EMBL/GenBank/DDBJ whole genome shotgun (WGS) entry which is preliminary data.</text>
</comment>
<protein>
    <recommendedName>
        <fullName evidence="3">DNA primase/polymerase bifunctional N-terminal domain-containing protein</fullName>
    </recommendedName>
</protein>
<dbReference type="RefSeq" id="WP_344910052.1">
    <property type="nucleotide sequence ID" value="NZ_BAABDL010000024.1"/>
</dbReference>
<reference evidence="2" key="1">
    <citation type="journal article" date="2019" name="Int. J. Syst. Evol. Microbiol.">
        <title>The Global Catalogue of Microorganisms (GCM) 10K type strain sequencing project: providing services to taxonomists for standard genome sequencing and annotation.</title>
        <authorList>
            <consortium name="The Broad Institute Genomics Platform"/>
            <consortium name="The Broad Institute Genome Sequencing Center for Infectious Disease"/>
            <person name="Wu L."/>
            <person name="Ma J."/>
        </authorList>
    </citation>
    <scope>NUCLEOTIDE SEQUENCE [LARGE SCALE GENOMIC DNA]</scope>
    <source>
        <strain evidence="2">JCM 17250</strain>
    </source>
</reference>